<accession>A0AAV9GSZ4</accession>
<dbReference type="EMBL" id="MU865932">
    <property type="protein sequence ID" value="KAK4450592.1"/>
    <property type="molecule type" value="Genomic_DNA"/>
</dbReference>
<proteinExistence type="predicted"/>
<comment type="caution">
    <text evidence="2">The sequence shown here is derived from an EMBL/GenBank/DDBJ whole genome shotgun (WGS) entry which is preliminary data.</text>
</comment>
<evidence type="ECO:0000313" key="2">
    <source>
        <dbReference type="EMBL" id="KAK4450592.1"/>
    </source>
</evidence>
<reference evidence="2" key="2">
    <citation type="submission" date="2023-05" db="EMBL/GenBank/DDBJ databases">
        <authorList>
            <consortium name="Lawrence Berkeley National Laboratory"/>
            <person name="Steindorff A."/>
            <person name="Hensen N."/>
            <person name="Bonometti L."/>
            <person name="Westerberg I."/>
            <person name="Brannstrom I.O."/>
            <person name="Guillou S."/>
            <person name="Cros-Aarteil S."/>
            <person name="Calhoun S."/>
            <person name="Haridas S."/>
            <person name="Kuo A."/>
            <person name="Mondo S."/>
            <person name="Pangilinan J."/>
            <person name="Riley R."/>
            <person name="Labutti K."/>
            <person name="Andreopoulos B."/>
            <person name="Lipzen A."/>
            <person name="Chen C."/>
            <person name="Yanf M."/>
            <person name="Daum C."/>
            <person name="Ng V."/>
            <person name="Clum A."/>
            <person name="Ohm R."/>
            <person name="Martin F."/>
            <person name="Silar P."/>
            <person name="Natvig D."/>
            <person name="Lalanne C."/>
            <person name="Gautier V."/>
            <person name="Ament-Velasquez S.L."/>
            <person name="Kruys A."/>
            <person name="Hutchinson M.I."/>
            <person name="Powell A.J."/>
            <person name="Barry K."/>
            <person name="Miller A.N."/>
            <person name="Grigoriev I.V."/>
            <person name="Debuchy R."/>
            <person name="Gladieux P."/>
            <person name="Thoren M.H."/>
            <person name="Johannesson H."/>
        </authorList>
    </citation>
    <scope>NUCLEOTIDE SEQUENCE</scope>
    <source>
        <strain evidence="2">PSN243</strain>
    </source>
</reference>
<feature type="domain" description="Heterokaryon incompatibility" evidence="1">
    <location>
        <begin position="218"/>
        <end position="366"/>
    </location>
</feature>
<organism evidence="2 3">
    <name type="scientific">Podospora aff. communis PSN243</name>
    <dbReference type="NCBI Taxonomy" id="3040156"/>
    <lineage>
        <taxon>Eukaryota</taxon>
        <taxon>Fungi</taxon>
        <taxon>Dikarya</taxon>
        <taxon>Ascomycota</taxon>
        <taxon>Pezizomycotina</taxon>
        <taxon>Sordariomycetes</taxon>
        <taxon>Sordariomycetidae</taxon>
        <taxon>Sordariales</taxon>
        <taxon>Podosporaceae</taxon>
        <taxon>Podospora</taxon>
    </lineage>
</organism>
<dbReference type="Pfam" id="PF06985">
    <property type="entry name" value="HET"/>
    <property type="match status" value="1"/>
</dbReference>
<reference evidence="2" key="1">
    <citation type="journal article" date="2023" name="Mol. Phylogenet. Evol.">
        <title>Genome-scale phylogeny and comparative genomics of the fungal order Sordariales.</title>
        <authorList>
            <person name="Hensen N."/>
            <person name="Bonometti L."/>
            <person name="Westerberg I."/>
            <person name="Brannstrom I.O."/>
            <person name="Guillou S."/>
            <person name="Cros-Aarteil S."/>
            <person name="Calhoun S."/>
            <person name="Haridas S."/>
            <person name="Kuo A."/>
            <person name="Mondo S."/>
            <person name="Pangilinan J."/>
            <person name="Riley R."/>
            <person name="LaButti K."/>
            <person name="Andreopoulos B."/>
            <person name="Lipzen A."/>
            <person name="Chen C."/>
            <person name="Yan M."/>
            <person name="Daum C."/>
            <person name="Ng V."/>
            <person name="Clum A."/>
            <person name="Steindorff A."/>
            <person name="Ohm R.A."/>
            <person name="Martin F."/>
            <person name="Silar P."/>
            <person name="Natvig D.O."/>
            <person name="Lalanne C."/>
            <person name="Gautier V."/>
            <person name="Ament-Velasquez S.L."/>
            <person name="Kruys A."/>
            <person name="Hutchinson M.I."/>
            <person name="Powell A.J."/>
            <person name="Barry K."/>
            <person name="Miller A.N."/>
            <person name="Grigoriev I.V."/>
            <person name="Debuchy R."/>
            <person name="Gladieux P."/>
            <person name="Hiltunen Thoren M."/>
            <person name="Johannesson H."/>
        </authorList>
    </citation>
    <scope>NUCLEOTIDE SEQUENCE</scope>
    <source>
        <strain evidence="2">PSN243</strain>
    </source>
</reference>
<dbReference type="PANTHER" id="PTHR33112:SF12">
    <property type="entry name" value="HETEROKARYON INCOMPATIBILITY DOMAIN-CONTAINING PROTEIN"/>
    <property type="match status" value="1"/>
</dbReference>
<name>A0AAV9GSZ4_9PEZI</name>
<dbReference type="Proteomes" id="UP001321760">
    <property type="component" value="Unassembled WGS sequence"/>
</dbReference>
<gene>
    <name evidence="2" type="ORF">QBC34DRAFT_76627</name>
</gene>
<evidence type="ECO:0000259" key="1">
    <source>
        <dbReference type="Pfam" id="PF06985"/>
    </source>
</evidence>
<dbReference type="InterPro" id="IPR010730">
    <property type="entry name" value="HET"/>
</dbReference>
<evidence type="ECO:0000313" key="3">
    <source>
        <dbReference type="Proteomes" id="UP001321760"/>
    </source>
</evidence>
<dbReference type="PANTHER" id="PTHR33112">
    <property type="entry name" value="DOMAIN PROTEIN, PUTATIVE-RELATED"/>
    <property type="match status" value="1"/>
</dbReference>
<protein>
    <submittedName>
        <fullName evidence="2">Heterokaryon incompatibility protein-domain-containing protein</fullName>
    </submittedName>
</protein>
<sequence length="754" mass="84638">MEGDQVCEHCAKVPLFSLFGGPRRYEEDDDDAIPRAPLGTLKQIWENTQCPLCRLVKTVAAGSYDNLAAITDTANILVTLRPESPDWGNEMSFEDERTKRMMGSRLTVQFSGLPGADDSEAITVEVRRWAPPAGIQLLSPESVVPERPLNNGYRATTMEESLRLLGTWIQGCEEHHGETCRRGVEITEGEERILPRQIRAIDVANQTLVEIDPAVAQYATLSYVWGTDSAAYAAMAAGIDADKDEDGDGVTSLPATVPKIIDDAMSVCRMLSIPYLWVDLYCIDQVDLTRKAAEISVMGHIYRSSYVTLIAGRKTRDLLPVDLGADLGAGQRIETVDSKTYITEQTPISLQMWRSDWITRSWTYQEGHLARRVAFFPDDGSDISFLCGAGHWRESLHSGPEHGHSPRLSSINLASGGFHVLGGHKWLATDKWRFPEYERIVLNYGRRKLSFETDKLNALVGCLRLVGERKGVEFLAGLPSADFHYALLWGGEDGPRREGFPSWSWAGWTTSMNTTHIVGPQDGEEVSSRLISDKDGAWVYVHDEDKVQELQGVLMIPTFGQSPGWNRCRQRFADIRVAPPYDTVRIESEVARFVVDFSRDDLGEDAAECDCEVCKVLSEQGIDGLQPDKVYQIPSLDCGLRMRSVKGRDKAWHRFTYRWLSEWPFFKAGLPEEMTGREMTRLLGSEGLELIKVVEIELVEGDERYRPFRHVLCLGVDRGWDEGREGRGSRMGMFVIPGEMWDEAGPESMAVELW</sequence>
<dbReference type="AlphaFoldDB" id="A0AAV9GSZ4"/>
<keyword evidence="3" id="KW-1185">Reference proteome</keyword>